<reference evidence="2" key="1">
    <citation type="journal article" date="2015" name="J. Eukaryot. Microbiol.">
        <title>Uncovering Cryptic Diversity in Two Amoebozoan Species Using Complete Mitochondrial Genome Sequences.</title>
        <authorList>
            <person name="Fucikova K."/>
            <person name="Lahr D.J."/>
        </authorList>
    </citation>
    <scope>NUCLEOTIDE SEQUENCE</scope>
    <source>
        <strain evidence="2">BCP-EM3VF21-1</strain>
    </source>
</reference>
<dbReference type="AlphaFoldDB" id="A0A0K1HQA7"/>
<gene>
    <name evidence="2" type="primary">gene</name>
    <name evidence="2" type="ORF">AB845_46</name>
</gene>
<name>A0A0K1HQA7_ACACA</name>
<proteinExistence type="predicted"/>
<keyword evidence="1" id="KW-1133">Transmembrane helix</keyword>
<evidence type="ECO:0000313" key="2">
    <source>
        <dbReference type="EMBL" id="AKT94008.1"/>
    </source>
</evidence>
<evidence type="ECO:0000256" key="1">
    <source>
        <dbReference type="SAM" id="Phobius"/>
    </source>
</evidence>
<sequence>MKYSLLLFFILFAINNLLHYISEKVIIVIFIVFLFFLMNFLSNIINSEFKLKIDYILNDINTYVNVVFNFLYINKLFYLNLKSFKKNFLSLNCILNKKVRTLKFCKILNNKLNKINSTSNLLLN</sequence>
<organism evidence="2">
    <name type="scientific">Acanthamoeba castellanii</name>
    <name type="common">Amoeba</name>
    <dbReference type="NCBI Taxonomy" id="5755"/>
    <lineage>
        <taxon>Eukaryota</taxon>
        <taxon>Amoebozoa</taxon>
        <taxon>Discosea</taxon>
        <taxon>Longamoebia</taxon>
        <taxon>Centramoebida</taxon>
        <taxon>Acanthamoebidae</taxon>
        <taxon>Acanthamoeba</taxon>
    </lineage>
</organism>
<accession>A0A0K1HQA7</accession>
<keyword evidence="1" id="KW-0472">Membrane</keyword>
<geneLocation type="mitochondrion" evidence="2"/>
<protein>
    <submittedName>
        <fullName evidence="2">H(+)-transporting ATPase subunit 4</fullName>
    </submittedName>
</protein>
<keyword evidence="1" id="KW-0812">Transmembrane</keyword>
<feature type="transmembrane region" description="Helical" evidence="1">
    <location>
        <begin position="25"/>
        <end position="45"/>
    </location>
</feature>
<keyword evidence="2" id="KW-0496">Mitochondrion</keyword>
<dbReference type="EMBL" id="KT185628">
    <property type="protein sequence ID" value="AKT94008.1"/>
    <property type="molecule type" value="Genomic_DNA"/>
</dbReference>